<protein>
    <submittedName>
        <fullName evidence="2">Uncharacterized protein</fullName>
    </submittedName>
</protein>
<keyword evidence="1" id="KW-0812">Transmembrane</keyword>
<gene>
    <name evidence="2" type="ORF">V6N11_066921</name>
</gene>
<feature type="transmembrane region" description="Helical" evidence="1">
    <location>
        <begin position="39"/>
        <end position="66"/>
    </location>
</feature>
<dbReference type="Proteomes" id="UP001396334">
    <property type="component" value="Unassembled WGS sequence"/>
</dbReference>
<dbReference type="EMBL" id="JBBPBN010000012">
    <property type="protein sequence ID" value="KAK9027074.1"/>
    <property type="molecule type" value="Genomic_DNA"/>
</dbReference>
<feature type="transmembrane region" description="Helical" evidence="1">
    <location>
        <begin position="78"/>
        <end position="102"/>
    </location>
</feature>
<keyword evidence="1" id="KW-1133">Transmembrane helix</keyword>
<evidence type="ECO:0000256" key="1">
    <source>
        <dbReference type="SAM" id="Phobius"/>
    </source>
</evidence>
<name>A0ABR2SPK4_9ROSI</name>
<reference evidence="2 3" key="1">
    <citation type="journal article" date="2024" name="G3 (Bethesda)">
        <title>Genome assembly of Hibiscus sabdariffa L. provides insights into metabolisms of medicinal natural products.</title>
        <authorList>
            <person name="Kim T."/>
        </authorList>
    </citation>
    <scope>NUCLEOTIDE SEQUENCE [LARGE SCALE GENOMIC DNA]</scope>
    <source>
        <strain evidence="2">TK-2024</strain>
        <tissue evidence="2">Old leaves</tissue>
    </source>
</reference>
<proteinExistence type="predicted"/>
<organism evidence="2 3">
    <name type="scientific">Hibiscus sabdariffa</name>
    <name type="common">roselle</name>
    <dbReference type="NCBI Taxonomy" id="183260"/>
    <lineage>
        <taxon>Eukaryota</taxon>
        <taxon>Viridiplantae</taxon>
        <taxon>Streptophyta</taxon>
        <taxon>Embryophyta</taxon>
        <taxon>Tracheophyta</taxon>
        <taxon>Spermatophyta</taxon>
        <taxon>Magnoliopsida</taxon>
        <taxon>eudicotyledons</taxon>
        <taxon>Gunneridae</taxon>
        <taxon>Pentapetalae</taxon>
        <taxon>rosids</taxon>
        <taxon>malvids</taxon>
        <taxon>Malvales</taxon>
        <taxon>Malvaceae</taxon>
        <taxon>Malvoideae</taxon>
        <taxon>Hibiscus</taxon>
    </lineage>
</organism>
<evidence type="ECO:0000313" key="2">
    <source>
        <dbReference type="EMBL" id="KAK9027074.1"/>
    </source>
</evidence>
<keyword evidence="1" id="KW-0472">Membrane</keyword>
<evidence type="ECO:0000313" key="3">
    <source>
        <dbReference type="Proteomes" id="UP001396334"/>
    </source>
</evidence>
<comment type="caution">
    <text evidence="2">The sequence shown here is derived from an EMBL/GenBank/DDBJ whole genome shotgun (WGS) entry which is preliminary data.</text>
</comment>
<keyword evidence="3" id="KW-1185">Reference proteome</keyword>
<sequence length="108" mass="12049">MQVALIYWFAMSPHDVYKVICMIKSCDEPSLGIPYQGRWIVVFVVKWLVSALIIPSYLICYVIGMLPSDLETLSSRPGVACSIIATVTVSAFQDIFALVIVYDSLRQA</sequence>
<accession>A0ABR2SPK4</accession>